<comment type="similarity">
    <text evidence="2">Belongs to the copper type II ascorbate-dependent monooxygenase family.</text>
</comment>
<keyword evidence="4" id="KW-0472">Membrane</keyword>
<keyword evidence="3 7" id="KW-0732">Signal</keyword>
<dbReference type="PANTHER" id="PTHR10157:SF23">
    <property type="entry name" value="MOXD1 HOMOLOG 1"/>
    <property type="match status" value="1"/>
</dbReference>
<dbReference type="Pfam" id="PF03712">
    <property type="entry name" value="Cu2_monoox_C"/>
    <property type="match status" value="1"/>
</dbReference>
<evidence type="ECO:0000313" key="9">
    <source>
        <dbReference type="EMBL" id="KAK3087968.1"/>
    </source>
</evidence>
<dbReference type="InterPro" id="IPR036939">
    <property type="entry name" value="Cu2_ascorb_mOase_N_sf"/>
</dbReference>
<keyword evidence="10" id="KW-1185">Reference proteome</keyword>
<evidence type="ECO:0000256" key="7">
    <source>
        <dbReference type="SAM" id="SignalP"/>
    </source>
</evidence>
<dbReference type="InterPro" id="IPR000945">
    <property type="entry name" value="DBH-like"/>
</dbReference>
<evidence type="ECO:0000256" key="2">
    <source>
        <dbReference type="ARBA" id="ARBA00010676"/>
    </source>
</evidence>
<dbReference type="FunFam" id="2.60.120.230:FF:000001">
    <property type="entry name" value="Monooxygenase, DBH-like 1"/>
    <property type="match status" value="1"/>
</dbReference>
<dbReference type="GO" id="GO:0005615">
    <property type="term" value="C:extracellular space"/>
    <property type="evidence" value="ECO:0007669"/>
    <property type="project" value="TreeGrafter"/>
</dbReference>
<organism evidence="9 10">
    <name type="scientific">Pinctada imbricata</name>
    <name type="common">Atlantic pearl-oyster</name>
    <name type="synonym">Pinctada martensii</name>
    <dbReference type="NCBI Taxonomy" id="66713"/>
    <lineage>
        <taxon>Eukaryota</taxon>
        <taxon>Metazoa</taxon>
        <taxon>Spiralia</taxon>
        <taxon>Lophotrochozoa</taxon>
        <taxon>Mollusca</taxon>
        <taxon>Bivalvia</taxon>
        <taxon>Autobranchia</taxon>
        <taxon>Pteriomorphia</taxon>
        <taxon>Pterioida</taxon>
        <taxon>Pterioidea</taxon>
        <taxon>Pteriidae</taxon>
        <taxon>Pinctada</taxon>
    </lineage>
</organism>
<dbReference type="PANTHER" id="PTHR10157">
    <property type="entry name" value="DOPAMINE BETA HYDROXYLASE RELATED"/>
    <property type="match status" value="1"/>
</dbReference>
<dbReference type="GO" id="GO:0030667">
    <property type="term" value="C:secretory granule membrane"/>
    <property type="evidence" value="ECO:0007669"/>
    <property type="project" value="TreeGrafter"/>
</dbReference>
<evidence type="ECO:0000313" key="10">
    <source>
        <dbReference type="Proteomes" id="UP001186944"/>
    </source>
</evidence>
<evidence type="ECO:0000256" key="6">
    <source>
        <dbReference type="ARBA" id="ARBA00023180"/>
    </source>
</evidence>
<dbReference type="InterPro" id="IPR028460">
    <property type="entry name" value="Tbh/DBH"/>
</dbReference>
<dbReference type="GO" id="GO:0005507">
    <property type="term" value="F:copper ion binding"/>
    <property type="evidence" value="ECO:0007669"/>
    <property type="project" value="InterPro"/>
</dbReference>
<dbReference type="GO" id="GO:0006589">
    <property type="term" value="P:octopamine biosynthetic process"/>
    <property type="evidence" value="ECO:0007669"/>
    <property type="project" value="TreeGrafter"/>
</dbReference>
<dbReference type="GO" id="GO:0042421">
    <property type="term" value="P:norepinephrine biosynthetic process"/>
    <property type="evidence" value="ECO:0007669"/>
    <property type="project" value="TreeGrafter"/>
</dbReference>
<dbReference type="InterPro" id="IPR005018">
    <property type="entry name" value="DOMON_domain"/>
</dbReference>
<dbReference type="Gene3D" id="2.60.120.230">
    <property type="match status" value="1"/>
</dbReference>
<comment type="subcellular location">
    <subcellularLocation>
        <location evidence="1">Membrane</location>
    </subcellularLocation>
</comment>
<dbReference type="Gene3D" id="2.60.120.310">
    <property type="entry name" value="Copper type II, ascorbate-dependent monooxygenase, N-terminal domain"/>
    <property type="match status" value="1"/>
</dbReference>
<evidence type="ECO:0000256" key="5">
    <source>
        <dbReference type="ARBA" id="ARBA00023157"/>
    </source>
</evidence>
<dbReference type="InterPro" id="IPR000323">
    <property type="entry name" value="Cu2_ascorb_mOase_N"/>
</dbReference>
<dbReference type="EMBL" id="VSWD01000011">
    <property type="protein sequence ID" value="KAK3087968.1"/>
    <property type="molecule type" value="Genomic_DNA"/>
</dbReference>
<dbReference type="Pfam" id="PF01082">
    <property type="entry name" value="Cu2_monooxygen"/>
    <property type="match status" value="1"/>
</dbReference>
<proteinExistence type="inferred from homology"/>
<dbReference type="GO" id="GO:0004500">
    <property type="term" value="F:dopamine beta-monooxygenase activity"/>
    <property type="evidence" value="ECO:0007669"/>
    <property type="project" value="InterPro"/>
</dbReference>
<accession>A0AA88XUI4</accession>
<dbReference type="InterPro" id="IPR014784">
    <property type="entry name" value="Cu2_ascorb_mOase-like_C"/>
</dbReference>
<dbReference type="AlphaFoldDB" id="A0AA88XUI4"/>
<dbReference type="PROSITE" id="PS50836">
    <property type="entry name" value="DOMON"/>
    <property type="match status" value="1"/>
</dbReference>
<dbReference type="GO" id="GO:0042420">
    <property type="term" value="P:dopamine catabolic process"/>
    <property type="evidence" value="ECO:0007669"/>
    <property type="project" value="TreeGrafter"/>
</dbReference>
<feature type="domain" description="DOMON" evidence="8">
    <location>
        <begin position="41"/>
        <end position="154"/>
    </location>
</feature>
<reference evidence="9" key="1">
    <citation type="submission" date="2019-08" db="EMBL/GenBank/DDBJ databases">
        <title>The improved chromosome-level genome for the pearl oyster Pinctada fucata martensii using PacBio sequencing and Hi-C.</title>
        <authorList>
            <person name="Zheng Z."/>
        </authorList>
    </citation>
    <scope>NUCLEOTIDE SEQUENCE</scope>
    <source>
        <strain evidence="9">ZZ-2019</strain>
        <tissue evidence="9">Adductor muscle</tissue>
    </source>
</reference>
<dbReference type="PRINTS" id="PR00767">
    <property type="entry name" value="DBMONOXGNASE"/>
</dbReference>
<dbReference type="SUPFAM" id="SSF49742">
    <property type="entry name" value="PHM/PNGase F"/>
    <property type="match status" value="2"/>
</dbReference>
<dbReference type="Gene3D" id="2.60.40.1210">
    <property type="entry name" value="Cellobiose dehydrogenase, cytochrome domain"/>
    <property type="match status" value="1"/>
</dbReference>
<dbReference type="Proteomes" id="UP001186944">
    <property type="component" value="Unassembled WGS sequence"/>
</dbReference>
<keyword evidence="5" id="KW-1015">Disulfide bond</keyword>
<evidence type="ECO:0000256" key="3">
    <source>
        <dbReference type="ARBA" id="ARBA00022729"/>
    </source>
</evidence>
<dbReference type="Pfam" id="PF03351">
    <property type="entry name" value="DOMON"/>
    <property type="match status" value="1"/>
</dbReference>
<evidence type="ECO:0000256" key="4">
    <source>
        <dbReference type="ARBA" id="ARBA00023136"/>
    </source>
</evidence>
<gene>
    <name evidence="9" type="ORF">FSP39_012921</name>
</gene>
<dbReference type="CDD" id="cd09631">
    <property type="entry name" value="DOMON_DOH"/>
    <property type="match status" value="1"/>
</dbReference>
<feature type="chain" id="PRO_5041698980" description="DOMON domain-containing protein" evidence="7">
    <location>
        <begin position="17"/>
        <end position="561"/>
    </location>
</feature>
<dbReference type="InterPro" id="IPR045266">
    <property type="entry name" value="DOH_DOMON"/>
</dbReference>
<dbReference type="SMART" id="SM00664">
    <property type="entry name" value="DoH"/>
    <property type="match status" value="1"/>
</dbReference>
<keyword evidence="6" id="KW-0325">Glycoprotein</keyword>
<dbReference type="InterPro" id="IPR024548">
    <property type="entry name" value="Cu2_monoox_C"/>
</dbReference>
<comment type="caution">
    <text evidence="9">The sequence shown here is derived from an EMBL/GenBank/DDBJ whole genome shotgun (WGS) entry which is preliminary data.</text>
</comment>
<feature type="signal peptide" evidence="7">
    <location>
        <begin position="1"/>
        <end position="16"/>
    </location>
</feature>
<protein>
    <recommendedName>
        <fullName evidence="8">DOMON domain-containing protein</fullName>
    </recommendedName>
</protein>
<name>A0AA88XUI4_PINIB</name>
<evidence type="ECO:0000259" key="8">
    <source>
        <dbReference type="PROSITE" id="PS50836"/>
    </source>
</evidence>
<sequence>MKPLVIVCLLFSSIHCIPVANKTNPTPSENFPFHATLDTDGNFLLYWKFNATHITFETHVRTKGYVGFGFSTNGKMFPADVVTGWIKDGVPHFQDRHTVGHSPPVVDASQDWFLLHGEENGFGTVLKMIRKLDTCDPNDMKISNDTIRAIFAYSPNDPADDNSITYHGPTHRGAKSLMLLTRTKIPAIPSDALTKDFLNDNYHVPANDTTYSCRIFSLADITKKHHVVKFEPIIQTGHVPFVHHIVVMKCPAVDPSLIGYQYMCDTGKVKPCGNAWVAWATGGEAFYFPDNVGLPVGEPGDTDVIIMQTHYNNPGLKTGIVDSSGMRITYTPTLRHHDAGCLSTGVLVNPWQLVPPGIQDFRSAGFCPKECLSKGLSNMKSGINVFGILQHAHLLARGIRTRIYRKGVELAPLAVDEHYDFDYQDFRYVHGERTVLDGDEIVTECKYDSTGRKGITIGGESTSQEMCLSFMFYYPRMVIDTCEAVPKFDNIDPDFTKMSKKLFHMDFTNKTVVDEYMHLLNTTRYLTYCAGATLQPNYTIGEGFLPRPTKEYVEPSTCPHS</sequence>
<evidence type="ECO:0000256" key="1">
    <source>
        <dbReference type="ARBA" id="ARBA00004370"/>
    </source>
</evidence>
<dbReference type="SUPFAM" id="SSF49344">
    <property type="entry name" value="CBD9-like"/>
    <property type="match status" value="1"/>
</dbReference>
<dbReference type="FunFam" id="2.60.40.1210:FF:000001">
    <property type="entry name" value="Monooxygenase, DBH-like 1, like"/>
    <property type="match status" value="1"/>
</dbReference>
<dbReference type="InterPro" id="IPR008977">
    <property type="entry name" value="PHM/PNGase_F_dom_sf"/>
</dbReference>